<evidence type="ECO:0000256" key="1">
    <source>
        <dbReference type="PROSITE-ProRule" id="PRU00325"/>
    </source>
</evidence>
<keyword evidence="4" id="KW-1185">Reference proteome</keyword>
<dbReference type="AlphaFoldDB" id="A0A923J1C4"/>
<evidence type="ECO:0000313" key="3">
    <source>
        <dbReference type="EMBL" id="MBC2398634.1"/>
    </source>
</evidence>
<dbReference type="EMBL" id="JAAZWO010000016">
    <property type="protein sequence ID" value="MBC2398634.1"/>
    <property type="molecule type" value="Genomic_DNA"/>
</dbReference>
<dbReference type="Pfam" id="PF04434">
    <property type="entry name" value="SWIM"/>
    <property type="match status" value="1"/>
</dbReference>
<gene>
    <name evidence="3" type="ORF">HGG79_12750</name>
</gene>
<keyword evidence="1" id="KW-0479">Metal-binding</keyword>
<accession>A0A923J1C4</accession>
<dbReference type="RefSeq" id="WP_173680250.1">
    <property type="nucleotide sequence ID" value="NZ_JAAZWO010000016.1"/>
</dbReference>
<dbReference type="InterPro" id="IPR007527">
    <property type="entry name" value="Znf_SWIM"/>
</dbReference>
<dbReference type="Proteomes" id="UP000563151">
    <property type="component" value="Unassembled WGS sequence"/>
</dbReference>
<comment type="caution">
    <text evidence="3">The sequence shown here is derived from an EMBL/GenBank/DDBJ whole genome shotgun (WGS) entry which is preliminary data.</text>
</comment>
<feature type="domain" description="SWIM-type" evidence="2">
    <location>
        <begin position="55"/>
        <end position="91"/>
    </location>
</feature>
<dbReference type="PROSITE" id="PS50966">
    <property type="entry name" value="ZF_SWIM"/>
    <property type="match status" value="1"/>
</dbReference>
<evidence type="ECO:0000259" key="2">
    <source>
        <dbReference type="PROSITE" id="PS50966"/>
    </source>
</evidence>
<dbReference type="GO" id="GO:0008270">
    <property type="term" value="F:zinc ion binding"/>
    <property type="evidence" value="ECO:0007669"/>
    <property type="project" value="UniProtKB-KW"/>
</dbReference>
<reference evidence="3 4" key="1">
    <citation type="submission" date="2020-04" db="EMBL/GenBank/DDBJ databases">
        <title>Genomic insights into acetone-butanol-ethanol (ABE) fermentation by sequencing solventogenic clostridia strains.</title>
        <authorList>
            <person name="Brown S."/>
        </authorList>
    </citation>
    <scope>NUCLEOTIDE SEQUENCE [LARGE SCALE GENOMIC DNA]</scope>
    <source>
        <strain evidence="3 4">DJ011</strain>
    </source>
</reference>
<organism evidence="3 4">
    <name type="scientific">Clostridium tetanomorphum</name>
    <dbReference type="NCBI Taxonomy" id="1553"/>
    <lineage>
        <taxon>Bacteria</taxon>
        <taxon>Bacillati</taxon>
        <taxon>Bacillota</taxon>
        <taxon>Clostridia</taxon>
        <taxon>Eubacteriales</taxon>
        <taxon>Clostridiaceae</taxon>
        <taxon>Clostridium</taxon>
    </lineage>
</organism>
<protein>
    <submittedName>
        <fullName evidence="3">SWIM zinc finger family protein</fullName>
    </submittedName>
</protein>
<keyword evidence="1" id="KW-0862">Zinc</keyword>
<name>A0A923J1C4_CLOTT</name>
<keyword evidence="1" id="KW-0863">Zinc-finger</keyword>
<sequence>MINLSKEYIDSLATNASAMKNGNKLSKDGSFVKLNKSEDESIIFGECKGSGKNNYLCSADFINESNPVFRCSCPSKQFPCKHTLGLLYAFVDGKKFTVENIPEDIIEKRAKIEKKEQNKIEKKKAPAKKNKSAIKKKINAQLEGIELLDKIVKGILKQGFASIHKENIKELNSQLKELGNYYIPGVQAELKRLIEKIFDSEVDNENALMQAIYLKSLVKEGKKHLLNRLEDEEMNLSVSSDMEELLGHAWKLTELEELDQFKKDVNLVQLSFSSYVDTAREEYIDEGIFLDLNTGEIRNTYNYRPLRRKSDAEGEYAPNCLLEIPTLYIYPGQLNLRVRWEEMIIKEMQQEHYEKAFSFGEKSYAHVIKKIKNYIKNPLVSKMPSILLRYSTLGKVENNWVIEDEEGNRLVLNEDEYDLGYKTGCRILPLLNSKYMKDGVMLVKFHYNIQTRSLELYPLSVLTENEIIRLTY</sequence>
<evidence type="ECO:0000313" key="4">
    <source>
        <dbReference type="Proteomes" id="UP000563151"/>
    </source>
</evidence>
<proteinExistence type="predicted"/>